<dbReference type="EMBL" id="CP130318">
    <property type="protein sequence ID" value="WNQ09768.1"/>
    <property type="molecule type" value="Genomic_DNA"/>
</dbReference>
<name>A0AA96LAQ2_9BACL</name>
<dbReference type="AlphaFoldDB" id="A0AA96LAQ2"/>
<accession>A0AA96LAQ2</accession>
<evidence type="ECO:0000313" key="1">
    <source>
        <dbReference type="EMBL" id="WNQ09768.1"/>
    </source>
</evidence>
<dbReference type="RefSeq" id="WP_315603542.1">
    <property type="nucleotide sequence ID" value="NZ_CP130318.1"/>
</dbReference>
<proteinExistence type="predicted"/>
<dbReference type="KEGG" id="paun:MJA45_19365"/>
<protein>
    <submittedName>
        <fullName evidence="1">Uncharacterized protein</fullName>
    </submittedName>
</protein>
<keyword evidence="2" id="KW-1185">Reference proteome</keyword>
<sequence length="80" mass="9616">MSHGIKKHLIYKKDKWNMLTVEVNGKTLILREISDQWGEECHEFLSRPALMHWVEDRFAPEKFEGTEEEREEILKAFKEV</sequence>
<dbReference type="Proteomes" id="UP001305702">
    <property type="component" value="Chromosome"/>
</dbReference>
<gene>
    <name evidence="1" type="ORF">MJA45_19365</name>
</gene>
<organism evidence="1 2">
    <name type="scientific">Paenibacillus aurantius</name>
    <dbReference type="NCBI Taxonomy" id="2918900"/>
    <lineage>
        <taxon>Bacteria</taxon>
        <taxon>Bacillati</taxon>
        <taxon>Bacillota</taxon>
        <taxon>Bacilli</taxon>
        <taxon>Bacillales</taxon>
        <taxon>Paenibacillaceae</taxon>
        <taxon>Paenibacillus</taxon>
    </lineage>
</organism>
<reference evidence="1 2" key="1">
    <citation type="submission" date="2022-02" db="EMBL/GenBank/DDBJ databases">
        <title>Paenibacillus sp. MBLB1776 Whole Genome Shotgun Sequencing.</title>
        <authorList>
            <person name="Hwang C.Y."/>
            <person name="Cho E.-S."/>
            <person name="Seo M.-J."/>
        </authorList>
    </citation>
    <scope>NUCLEOTIDE SEQUENCE [LARGE SCALE GENOMIC DNA]</scope>
    <source>
        <strain evidence="1 2">MBLB1776</strain>
    </source>
</reference>
<evidence type="ECO:0000313" key="2">
    <source>
        <dbReference type="Proteomes" id="UP001305702"/>
    </source>
</evidence>